<feature type="region of interest" description="Disordered" evidence="1">
    <location>
        <begin position="165"/>
        <end position="184"/>
    </location>
</feature>
<evidence type="ECO:0000313" key="2">
    <source>
        <dbReference type="EMBL" id="VEU34961.1"/>
    </source>
</evidence>
<accession>A0A448YYS8</accession>
<organism evidence="2 3">
    <name type="scientific">Pseudo-nitzschia multistriata</name>
    <dbReference type="NCBI Taxonomy" id="183589"/>
    <lineage>
        <taxon>Eukaryota</taxon>
        <taxon>Sar</taxon>
        <taxon>Stramenopiles</taxon>
        <taxon>Ochrophyta</taxon>
        <taxon>Bacillariophyta</taxon>
        <taxon>Bacillariophyceae</taxon>
        <taxon>Bacillariophycidae</taxon>
        <taxon>Bacillariales</taxon>
        <taxon>Bacillariaceae</taxon>
        <taxon>Pseudo-nitzschia</taxon>
    </lineage>
</organism>
<reference evidence="2 3" key="1">
    <citation type="submission" date="2019-01" db="EMBL/GenBank/DDBJ databases">
        <authorList>
            <person name="Ferrante I. M."/>
        </authorList>
    </citation>
    <scope>NUCLEOTIDE SEQUENCE [LARGE SCALE GENOMIC DNA]</scope>
    <source>
        <strain evidence="2 3">B856</strain>
    </source>
</reference>
<name>A0A448YYS8_9STRA</name>
<gene>
    <name evidence="2" type="ORF">PSNMU_V1.4_AUG-EV-PASAV3_0016830</name>
</gene>
<evidence type="ECO:0000256" key="1">
    <source>
        <dbReference type="SAM" id="MobiDB-lite"/>
    </source>
</evidence>
<protein>
    <submittedName>
        <fullName evidence="2">Uncharacterized protein</fullName>
    </submittedName>
</protein>
<evidence type="ECO:0000313" key="3">
    <source>
        <dbReference type="Proteomes" id="UP000291116"/>
    </source>
</evidence>
<proteinExistence type="predicted"/>
<keyword evidence="3" id="KW-1185">Reference proteome</keyword>
<dbReference type="AlphaFoldDB" id="A0A448YYS8"/>
<dbReference type="Proteomes" id="UP000291116">
    <property type="component" value="Unassembled WGS sequence"/>
</dbReference>
<dbReference type="EMBL" id="CAACVS010000044">
    <property type="protein sequence ID" value="VEU34961.1"/>
    <property type="molecule type" value="Genomic_DNA"/>
</dbReference>
<sequence length="184" mass="20219">MSPTTEAARTLSFSSSVPYYHEDGDRLSFGELKEYGQDIARSDSSKEFVAKFWRRRSNQEISMDLEDLLAELADESAKNRTNGTNNASCISSTLHPDELLIVAEGVRHTAERSSMISLDLDDLFGEEDGADRSDQNHHLNPYGIVSTLNLDELPATTSCSDCECDCGGSEETKTTWGSEPQPGS</sequence>